<sequence length="362" mass="37650">MKLLILSLAVAAVASAQVELHPHPFQHHLVVHLLPHHVQLRLDALLVRPAAHQRHVVLLPTSGANLTESDINYTLASLCKGSGGCTDSTIRSWLSQFYSACQAELTSSTGYNAQVRELYDILYVVNPLKGAVCSIDSANQEYCVNEILAIQSNSTGKAATNASSTSAAAASASSSGAANSTVLLASFAAEALTPVQIAANNLYITVSSAASGIARRFLDQLNVRQVQQSTFATVITPNSTTYRTTNLPFLFLQPSFTSSQLCTPCTREIMVAYIKWESAVPYALGLSASPILGGQLALWNAINSTCGTNYVNAINAEVGVIAAASNMTSGAGSLLLGSGSSASVYTAVLGAGVVAGAMALLA</sequence>
<organism evidence="2 3">
    <name type="scientific">Saitozyma podzolica</name>
    <dbReference type="NCBI Taxonomy" id="1890683"/>
    <lineage>
        <taxon>Eukaryota</taxon>
        <taxon>Fungi</taxon>
        <taxon>Dikarya</taxon>
        <taxon>Basidiomycota</taxon>
        <taxon>Agaricomycotina</taxon>
        <taxon>Tremellomycetes</taxon>
        <taxon>Tremellales</taxon>
        <taxon>Trimorphomycetaceae</taxon>
        <taxon>Saitozyma</taxon>
    </lineage>
</organism>
<protein>
    <submittedName>
        <fullName evidence="2">Uncharacterized protein</fullName>
    </submittedName>
</protein>
<keyword evidence="3" id="KW-1185">Reference proteome</keyword>
<dbReference type="EMBL" id="RSCD01000001">
    <property type="protein sequence ID" value="RSH95211.1"/>
    <property type="molecule type" value="Genomic_DNA"/>
</dbReference>
<dbReference type="OrthoDB" id="5588482at2759"/>
<keyword evidence="1" id="KW-0732">Signal</keyword>
<accession>A0A427YW31</accession>
<feature type="chain" id="PRO_5019021544" evidence="1">
    <location>
        <begin position="17"/>
        <end position="362"/>
    </location>
</feature>
<comment type="caution">
    <text evidence="2">The sequence shown here is derived from an EMBL/GenBank/DDBJ whole genome shotgun (WGS) entry which is preliminary data.</text>
</comment>
<dbReference type="STRING" id="1890683.A0A427YW31"/>
<evidence type="ECO:0000313" key="2">
    <source>
        <dbReference type="EMBL" id="RSH95211.1"/>
    </source>
</evidence>
<reference evidence="2 3" key="1">
    <citation type="submission" date="2018-11" db="EMBL/GenBank/DDBJ databases">
        <title>Genome sequence of Saitozyma podzolica DSM 27192.</title>
        <authorList>
            <person name="Aliyu H."/>
            <person name="Gorte O."/>
            <person name="Ochsenreither K."/>
        </authorList>
    </citation>
    <scope>NUCLEOTIDE SEQUENCE [LARGE SCALE GENOMIC DNA]</scope>
    <source>
        <strain evidence="2 3">DSM 27192</strain>
    </source>
</reference>
<dbReference type="AlphaFoldDB" id="A0A427YW31"/>
<gene>
    <name evidence="2" type="ORF">EHS25_000297</name>
</gene>
<feature type="signal peptide" evidence="1">
    <location>
        <begin position="1"/>
        <end position="16"/>
    </location>
</feature>
<proteinExistence type="predicted"/>
<evidence type="ECO:0000313" key="3">
    <source>
        <dbReference type="Proteomes" id="UP000279259"/>
    </source>
</evidence>
<evidence type="ECO:0000256" key="1">
    <source>
        <dbReference type="SAM" id="SignalP"/>
    </source>
</evidence>
<name>A0A427YW31_9TREE</name>
<dbReference type="Proteomes" id="UP000279259">
    <property type="component" value="Unassembled WGS sequence"/>
</dbReference>